<evidence type="ECO:0000256" key="1">
    <source>
        <dbReference type="ARBA" id="ARBA00022448"/>
    </source>
</evidence>
<dbReference type="PANTHER" id="PTHR43034:SF2">
    <property type="entry name" value="ION-TRANSLOCATING OXIDOREDUCTASE COMPLEX SUBUNIT C"/>
    <property type="match status" value="1"/>
</dbReference>
<feature type="binding site" evidence="8">
    <location>
        <position position="368"/>
    </location>
    <ligand>
        <name>[4Fe-4S] cluster</name>
        <dbReference type="ChEBI" id="CHEBI:49883"/>
        <label>1</label>
    </ligand>
</feature>
<keyword evidence="7 8" id="KW-0411">Iron-sulfur</keyword>
<feature type="binding site" evidence="8">
    <location>
        <position position="413"/>
    </location>
    <ligand>
        <name>[4Fe-4S] cluster</name>
        <dbReference type="ChEBI" id="CHEBI:49883"/>
        <label>2</label>
    </ligand>
</feature>
<dbReference type="Proteomes" id="UP000294830">
    <property type="component" value="Unassembled WGS sequence"/>
</dbReference>
<dbReference type="InterPro" id="IPR010208">
    <property type="entry name" value="Ion_transpt_RnfC/RsxC"/>
</dbReference>
<keyword evidence="4 8" id="KW-0677">Repeat</keyword>
<dbReference type="NCBIfam" id="NF003454">
    <property type="entry name" value="PRK05035.1"/>
    <property type="match status" value="1"/>
</dbReference>
<keyword evidence="3 8" id="KW-0479">Metal-binding</keyword>
<evidence type="ECO:0000256" key="3">
    <source>
        <dbReference type="ARBA" id="ARBA00022723"/>
    </source>
</evidence>
<dbReference type="GO" id="GO:0051539">
    <property type="term" value="F:4 iron, 4 sulfur cluster binding"/>
    <property type="evidence" value="ECO:0007669"/>
    <property type="project" value="UniProtKB-KW"/>
</dbReference>
<dbReference type="PANTHER" id="PTHR43034">
    <property type="entry name" value="ION-TRANSLOCATING OXIDOREDUCTASE COMPLEX SUBUNIT C"/>
    <property type="match status" value="1"/>
</dbReference>
<dbReference type="EMBL" id="SLWB01000007">
    <property type="protein sequence ID" value="TCN67716.1"/>
    <property type="molecule type" value="Genomic_DNA"/>
</dbReference>
<feature type="binding site" evidence="8">
    <location>
        <position position="374"/>
    </location>
    <ligand>
        <name>[4Fe-4S] cluster</name>
        <dbReference type="ChEBI" id="CHEBI:49883"/>
        <label>1</label>
    </ligand>
</feature>
<comment type="similarity">
    <text evidence="8">Belongs to the 4Fe4S bacterial-type ferredoxin family. RnfC subfamily.</text>
</comment>
<dbReference type="InterPro" id="IPR019554">
    <property type="entry name" value="Soluble_ligand-bd"/>
</dbReference>
<dbReference type="EC" id="7.-.-.-" evidence="8"/>
<dbReference type="InterPro" id="IPR011538">
    <property type="entry name" value="Nuo51_FMN-bd"/>
</dbReference>
<dbReference type="OrthoDB" id="9767754at2"/>
<feature type="binding site" evidence="8">
    <location>
        <position position="410"/>
    </location>
    <ligand>
        <name>[4Fe-4S] cluster</name>
        <dbReference type="ChEBI" id="CHEBI:49883"/>
        <label>2</label>
    </ligand>
</feature>
<keyword evidence="8" id="KW-0472">Membrane</keyword>
<dbReference type="RefSeq" id="WP_131839345.1">
    <property type="nucleotide sequence ID" value="NZ_SLWB01000007.1"/>
</dbReference>
<dbReference type="NCBIfam" id="TIGR01945">
    <property type="entry name" value="rnfC"/>
    <property type="match status" value="1"/>
</dbReference>
<dbReference type="SUPFAM" id="SSF46548">
    <property type="entry name" value="alpha-helical ferredoxin"/>
    <property type="match status" value="1"/>
</dbReference>
<evidence type="ECO:0000256" key="8">
    <source>
        <dbReference type="HAMAP-Rule" id="MF_00461"/>
    </source>
</evidence>
<organism evidence="10 11">
    <name type="scientific">Acetobacteroides hydrogenigenes</name>
    <dbReference type="NCBI Taxonomy" id="979970"/>
    <lineage>
        <taxon>Bacteria</taxon>
        <taxon>Pseudomonadati</taxon>
        <taxon>Bacteroidota</taxon>
        <taxon>Bacteroidia</taxon>
        <taxon>Bacteroidales</taxon>
        <taxon>Rikenellaceae</taxon>
        <taxon>Acetobacteroides</taxon>
    </lineage>
</organism>
<keyword evidence="2 8" id="KW-0004">4Fe-4S</keyword>
<evidence type="ECO:0000256" key="6">
    <source>
        <dbReference type="ARBA" id="ARBA00023004"/>
    </source>
</evidence>
<comment type="caution">
    <text evidence="10">The sequence shown here is derived from an EMBL/GenBank/DDBJ whole genome shotgun (WGS) entry which is preliminary data.</text>
</comment>
<keyword evidence="11" id="KW-1185">Reference proteome</keyword>
<dbReference type="InterPro" id="IPR017900">
    <property type="entry name" value="4Fe4S_Fe_S_CS"/>
</dbReference>
<evidence type="ECO:0000256" key="7">
    <source>
        <dbReference type="ARBA" id="ARBA00023014"/>
    </source>
</evidence>
<keyword evidence="5 8" id="KW-0249">Electron transport</keyword>
<dbReference type="Gene3D" id="3.40.50.11540">
    <property type="entry name" value="NADH-ubiquinone oxidoreductase 51kDa subunit"/>
    <property type="match status" value="1"/>
</dbReference>
<feature type="binding site" evidence="8">
    <location>
        <position position="371"/>
    </location>
    <ligand>
        <name>[4Fe-4S] cluster</name>
        <dbReference type="ChEBI" id="CHEBI:49883"/>
        <label>1</label>
    </ligand>
</feature>
<dbReference type="SUPFAM" id="SSF142019">
    <property type="entry name" value="Nqo1 FMN-binding domain-like"/>
    <property type="match status" value="1"/>
</dbReference>
<dbReference type="GO" id="GO:0022900">
    <property type="term" value="P:electron transport chain"/>
    <property type="evidence" value="ECO:0007669"/>
    <property type="project" value="UniProtKB-UniRule"/>
</dbReference>
<dbReference type="Pfam" id="PF10531">
    <property type="entry name" value="SLBB"/>
    <property type="match status" value="1"/>
</dbReference>
<dbReference type="Gene3D" id="3.30.70.20">
    <property type="match status" value="1"/>
</dbReference>
<dbReference type="Pfam" id="PF01512">
    <property type="entry name" value="Complex1_51K"/>
    <property type="match status" value="1"/>
</dbReference>
<dbReference type="InterPro" id="IPR017896">
    <property type="entry name" value="4Fe4S_Fe-S-bd"/>
</dbReference>
<keyword evidence="1 8" id="KW-0813">Transport</keyword>
<accession>A0A4R2EK95</accession>
<protein>
    <recommendedName>
        <fullName evidence="8">Ion-translocating oxidoreductase complex subunit C</fullName>
        <ecNumber evidence="8">7.-.-.-</ecNumber>
    </recommendedName>
    <alternativeName>
        <fullName evidence="8">Rnf electron transport complex subunit C</fullName>
    </alternativeName>
</protein>
<evidence type="ECO:0000259" key="9">
    <source>
        <dbReference type="PROSITE" id="PS51379"/>
    </source>
</evidence>
<proteinExistence type="inferred from homology"/>
<evidence type="ECO:0000256" key="2">
    <source>
        <dbReference type="ARBA" id="ARBA00022485"/>
    </source>
</evidence>
<gene>
    <name evidence="8" type="primary">rnfC</name>
    <name evidence="10" type="ORF">CLV25_107175</name>
</gene>
<keyword evidence="6 8" id="KW-0408">Iron</keyword>
<dbReference type="PROSITE" id="PS00198">
    <property type="entry name" value="4FE4S_FER_1"/>
    <property type="match status" value="1"/>
</dbReference>
<feature type="binding site" evidence="8">
    <location>
        <position position="407"/>
    </location>
    <ligand>
        <name>[4Fe-4S] cluster</name>
        <dbReference type="ChEBI" id="CHEBI:49883"/>
        <label>2</label>
    </ligand>
</feature>
<keyword evidence="8" id="KW-1003">Cell membrane</keyword>
<name>A0A4R2EK95_9BACT</name>
<keyword evidence="8" id="KW-1278">Translocase</keyword>
<dbReference type="PROSITE" id="PS51379">
    <property type="entry name" value="4FE4S_FER_2"/>
    <property type="match status" value="2"/>
</dbReference>
<evidence type="ECO:0000313" key="11">
    <source>
        <dbReference type="Proteomes" id="UP000294830"/>
    </source>
</evidence>
<dbReference type="Pfam" id="PF13237">
    <property type="entry name" value="Fer4_10"/>
    <property type="match status" value="1"/>
</dbReference>
<evidence type="ECO:0000256" key="5">
    <source>
        <dbReference type="ARBA" id="ARBA00022982"/>
    </source>
</evidence>
<dbReference type="GO" id="GO:0005886">
    <property type="term" value="C:plasma membrane"/>
    <property type="evidence" value="ECO:0007669"/>
    <property type="project" value="UniProtKB-SubCell"/>
</dbReference>
<dbReference type="GO" id="GO:0009055">
    <property type="term" value="F:electron transfer activity"/>
    <property type="evidence" value="ECO:0007669"/>
    <property type="project" value="InterPro"/>
</dbReference>
<dbReference type="InterPro" id="IPR026902">
    <property type="entry name" value="RnfC_N"/>
</dbReference>
<comment type="subunit">
    <text evidence="8">The complex is composed of six subunits: RnfA, RnfB, RnfC, RnfD, RnfE and RnfG.</text>
</comment>
<comment type="function">
    <text evidence="8">Part of a membrane-bound complex that couples electron transfer with translocation of ions across the membrane.</text>
</comment>
<dbReference type="InterPro" id="IPR037225">
    <property type="entry name" value="Nuo51_FMN-bd_sf"/>
</dbReference>
<evidence type="ECO:0000256" key="4">
    <source>
        <dbReference type="ARBA" id="ARBA00022737"/>
    </source>
</evidence>
<comment type="cofactor">
    <cofactor evidence="8">
        <name>[4Fe-4S] cluster</name>
        <dbReference type="ChEBI" id="CHEBI:49883"/>
    </cofactor>
    <text evidence="8">Binds 2 [4Fe-4S] clusters per subunit.</text>
</comment>
<reference evidence="10 11" key="1">
    <citation type="submission" date="2019-03" db="EMBL/GenBank/DDBJ databases">
        <title>Genomic Encyclopedia of Archaeal and Bacterial Type Strains, Phase II (KMG-II): from individual species to whole genera.</title>
        <authorList>
            <person name="Goeker M."/>
        </authorList>
    </citation>
    <scope>NUCLEOTIDE SEQUENCE [LARGE SCALE GENOMIC DNA]</scope>
    <source>
        <strain evidence="10 11">RL-C</strain>
    </source>
</reference>
<dbReference type="AlphaFoldDB" id="A0A4R2EK95"/>
<comment type="subcellular location">
    <subcellularLocation>
        <location evidence="8">Cell membrane</location>
        <topology evidence="8">Peripheral membrane protein</topology>
    </subcellularLocation>
</comment>
<feature type="domain" description="4Fe-4S ferredoxin-type" evidence="9">
    <location>
        <begin position="395"/>
        <end position="427"/>
    </location>
</feature>
<feature type="binding site" evidence="8">
    <location>
        <position position="417"/>
    </location>
    <ligand>
        <name>[4Fe-4S] cluster</name>
        <dbReference type="ChEBI" id="CHEBI:49883"/>
        <label>1</label>
    </ligand>
</feature>
<feature type="binding site" evidence="8">
    <location>
        <position position="378"/>
    </location>
    <ligand>
        <name>[4Fe-4S] cluster</name>
        <dbReference type="ChEBI" id="CHEBI:49883"/>
        <label>2</label>
    </ligand>
</feature>
<evidence type="ECO:0000313" key="10">
    <source>
        <dbReference type="EMBL" id="TCN67716.1"/>
    </source>
</evidence>
<dbReference type="HAMAP" id="MF_00461">
    <property type="entry name" value="RsxC_RnfC"/>
    <property type="match status" value="1"/>
</dbReference>
<feature type="domain" description="4Fe-4S ferredoxin-type" evidence="9">
    <location>
        <begin position="359"/>
        <end position="388"/>
    </location>
</feature>
<dbReference type="GO" id="GO:0046872">
    <property type="term" value="F:metal ion binding"/>
    <property type="evidence" value="ECO:0007669"/>
    <property type="project" value="UniProtKB-KW"/>
</dbReference>
<dbReference type="Pfam" id="PF13375">
    <property type="entry name" value="RnfC_N"/>
    <property type="match status" value="1"/>
</dbReference>
<sequence length="443" mass="46759">MLRTFKIGGIHPPENKVSASSKIEALPLPEIAYIPLGQHIGAPATAIVAKGDKVKVGQLIAKASGFVSANIHASVSGTVTGIESIVDGSGYPRPTVVIAVEGDEWDESIDRSSTLVEETTLSAQEITKRVADMGIVGMGGATFPSHIKLMVPDGKKAEVLIINGVECEPYLTADDRLMVERGDEVLIGVKLLMKAINVSRAIIGIENNKPEAIANLTKLAPKYSGISVQPLKVKYPQGGEKQLVKATINREIPSGGLPIDVGAVVQNVATAFATYEAVQKNKPLIDRVVTVTGKSIAKPSNFFVRVGTPISQLLEAAGGLAEGNVKLISGGPMMGKALSTEKSPVTKGTSGVLVMVENMAVRPVASECIRCAKCVSACPMGLEPFLLNKLSARKMYPELEAGKVTDCIECGSCAYTCPAGIPLLDYIRNGKSAVMQIMRSRKK</sequence>